<feature type="compositionally biased region" description="Basic and acidic residues" evidence="1">
    <location>
        <begin position="1"/>
        <end position="18"/>
    </location>
</feature>
<evidence type="ECO:0000313" key="3">
    <source>
        <dbReference type="Proteomes" id="UP000823775"/>
    </source>
</evidence>
<proteinExistence type="predicted"/>
<evidence type="ECO:0000256" key="1">
    <source>
        <dbReference type="SAM" id="MobiDB-lite"/>
    </source>
</evidence>
<name>A0ABS8WHF4_DATST</name>
<comment type="caution">
    <text evidence="2">The sequence shown here is derived from an EMBL/GenBank/DDBJ whole genome shotgun (WGS) entry which is preliminary data.</text>
</comment>
<accession>A0ABS8WHF4</accession>
<feature type="region of interest" description="Disordered" evidence="1">
    <location>
        <begin position="1"/>
        <end position="38"/>
    </location>
</feature>
<evidence type="ECO:0000313" key="2">
    <source>
        <dbReference type="EMBL" id="MCE3049482.1"/>
    </source>
</evidence>
<keyword evidence="3" id="KW-1185">Reference proteome</keyword>
<sequence length="88" mass="9543">LMNSRRTREFEVDKESTTRVKNPQKSGQTKSGRKGQRDTPACLCYEQCGAPGGSAPWEARRGKALALWPARGPGLLALWAAWGAAQAT</sequence>
<feature type="compositionally biased region" description="Polar residues" evidence="1">
    <location>
        <begin position="19"/>
        <end position="30"/>
    </location>
</feature>
<feature type="non-terminal residue" evidence="2">
    <location>
        <position position="88"/>
    </location>
</feature>
<dbReference type="Proteomes" id="UP000823775">
    <property type="component" value="Unassembled WGS sequence"/>
</dbReference>
<reference evidence="2 3" key="1">
    <citation type="journal article" date="2021" name="BMC Genomics">
        <title>Datura genome reveals duplications of psychoactive alkaloid biosynthetic genes and high mutation rate following tissue culture.</title>
        <authorList>
            <person name="Rajewski A."/>
            <person name="Carter-House D."/>
            <person name="Stajich J."/>
            <person name="Litt A."/>
        </authorList>
    </citation>
    <scope>NUCLEOTIDE SEQUENCE [LARGE SCALE GENOMIC DNA]</scope>
    <source>
        <strain evidence="2">AR-01</strain>
    </source>
</reference>
<dbReference type="EMBL" id="JACEIK010006929">
    <property type="protein sequence ID" value="MCE3049482.1"/>
    <property type="molecule type" value="Genomic_DNA"/>
</dbReference>
<gene>
    <name evidence="2" type="ORF">HAX54_044973</name>
</gene>
<organism evidence="2 3">
    <name type="scientific">Datura stramonium</name>
    <name type="common">Jimsonweed</name>
    <name type="synonym">Common thornapple</name>
    <dbReference type="NCBI Taxonomy" id="4076"/>
    <lineage>
        <taxon>Eukaryota</taxon>
        <taxon>Viridiplantae</taxon>
        <taxon>Streptophyta</taxon>
        <taxon>Embryophyta</taxon>
        <taxon>Tracheophyta</taxon>
        <taxon>Spermatophyta</taxon>
        <taxon>Magnoliopsida</taxon>
        <taxon>eudicotyledons</taxon>
        <taxon>Gunneridae</taxon>
        <taxon>Pentapetalae</taxon>
        <taxon>asterids</taxon>
        <taxon>lamiids</taxon>
        <taxon>Solanales</taxon>
        <taxon>Solanaceae</taxon>
        <taxon>Solanoideae</taxon>
        <taxon>Datureae</taxon>
        <taxon>Datura</taxon>
    </lineage>
</organism>
<protein>
    <submittedName>
        <fullName evidence="2">Uncharacterized protein</fullName>
    </submittedName>
</protein>
<feature type="non-terminal residue" evidence="2">
    <location>
        <position position="1"/>
    </location>
</feature>